<keyword evidence="1" id="KW-1133">Transmembrane helix</keyword>
<keyword evidence="1" id="KW-0472">Membrane</keyword>
<evidence type="ECO:0000313" key="3">
    <source>
        <dbReference type="Proteomes" id="UP001165395"/>
    </source>
</evidence>
<evidence type="ECO:0000313" key="2">
    <source>
        <dbReference type="EMBL" id="MCB6185407.1"/>
    </source>
</evidence>
<keyword evidence="3" id="KW-1185">Reference proteome</keyword>
<organism evidence="2 3">
    <name type="scientific">Leeia speluncae</name>
    <dbReference type="NCBI Taxonomy" id="2884804"/>
    <lineage>
        <taxon>Bacteria</taxon>
        <taxon>Pseudomonadati</taxon>
        <taxon>Pseudomonadota</taxon>
        <taxon>Betaproteobacteria</taxon>
        <taxon>Neisseriales</taxon>
        <taxon>Leeiaceae</taxon>
        <taxon>Leeia</taxon>
    </lineage>
</organism>
<feature type="transmembrane region" description="Helical" evidence="1">
    <location>
        <begin position="65"/>
        <end position="85"/>
    </location>
</feature>
<gene>
    <name evidence="2" type="ORF">LIN78_17815</name>
</gene>
<evidence type="ECO:0000256" key="1">
    <source>
        <dbReference type="SAM" id="Phobius"/>
    </source>
</evidence>
<keyword evidence="1" id="KW-0812">Transmembrane</keyword>
<dbReference type="InterPro" id="IPR019670">
    <property type="entry name" value="DUF2523"/>
</dbReference>
<reference evidence="2" key="1">
    <citation type="submission" date="2021-10" db="EMBL/GenBank/DDBJ databases">
        <title>The complete genome sequence of Leeia sp. TBRC 13508.</title>
        <authorList>
            <person name="Charoenyingcharoen P."/>
            <person name="Yukphan P."/>
        </authorList>
    </citation>
    <scope>NUCLEOTIDE SEQUENCE</scope>
    <source>
        <strain evidence="2">TBRC 13508</strain>
    </source>
</reference>
<dbReference type="Proteomes" id="UP001165395">
    <property type="component" value="Unassembled WGS sequence"/>
</dbReference>
<dbReference type="Pfam" id="PF10734">
    <property type="entry name" value="DUF2523"/>
    <property type="match status" value="1"/>
</dbReference>
<name>A0ABS8DB08_9NEIS</name>
<proteinExistence type="predicted"/>
<dbReference type="EMBL" id="JAJBZT010000020">
    <property type="protein sequence ID" value="MCB6185407.1"/>
    <property type="molecule type" value="Genomic_DNA"/>
</dbReference>
<dbReference type="RefSeq" id="WP_227182238.1">
    <property type="nucleotide sequence ID" value="NZ_JAJBZT010000020.1"/>
</dbReference>
<accession>A0ABS8DB08</accession>
<sequence>MGKIIAWALGGLATFLGPLLAKALFSLGVGAVTYVGIDTLQQKMSLFIFQQLNSTGQTLYLGLDYFGIIAAIQMFLATGSAILTLKATKTAFTISKS</sequence>
<comment type="caution">
    <text evidence="2">The sequence shown here is derived from an EMBL/GenBank/DDBJ whole genome shotgun (WGS) entry which is preliminary data.</text>
</comment>
<protein>
    <submittedName>
        <fullName evidence="2">DUF2523 domain-containing protein</fullName>
    </submittedName>
</protein>